<protein>
    <recommendedName>
        <fullName evidence="1">Immunity MXAN-0049 protein domain-containing protein</fullName>
    </recommendedName>
</protein>
<proteinExistence type="predicted"/>
<dbReference type="Pfam" id="PF07791">
    <property type="entry name" value="Imm11"/>
    <property type="match status" value="1"/>
</dbReference>
<evidence type="ECO:0000259" key="1">
    <source>
        <dbReference type="Pfam" id="PF07791"/>
    </source>
</evidence>
<feature type="domain" description="Immunity MXAN-0049 protein" evidence="1">
    <location>
        <begin position="89"/>
        <end position="170"/>
    </location>
</feature>
<dbReference type="Proteomes" id="UP000215145">
    <property type="component" value="Unassembled WGS sequence"/>
</dbReference>
<reference evidence="2 3" key="1">
    <citation type="submission" date="2017-07" db="EMBL/GenBank/DDBJ databases">
        <title>Paenibacillus herberti R33 genome sequencing and assembly.</title>
        <authorList>
            <person name="Su W."/>
        </authorList>
    </citation>
    <scope>NUCLEOTIDE SEQUENCE [LARGE SCALE GENOMIC DNA]</scope>
    <source>
        <strain evidence="2 3">R33</strain>
    </source>
</reference>
<organism evidence="2 3">
    <name type="scientific">Paenibacillus herberti</name>
    <dbReference type="NCBI Taxonomy" id="1619309"/>
    <lineage>
        <taxon>Bacteria</taxon>
        <taxon>Bacillati</taxon>
        <taxon>Bacillota</taxon>
        <taxon>Bacilli</taxon>
        <taxon>Bacillales</taxon>
        <taxon>Paenibacillaceae</taxon>
        <taxon>Paenibacillus</taxon>
    </lineage>
</organism>
<comment type="caution">
    <text evidence="2">The sequence shown here is derived from an EMBL/GenBank/DDBJ whole genome shotgun (WGS) entry which is preliminary data.</text>
</comment>
<dbReference type="AlphaFoldDB" id="A0A229NU70"/>
<keyword evidence="3" id="KW-1185">Reference proteome</keyword>
<dbReference type="EMBL" id="NMUQ01000003">
    <property type="protein sequence ID" value="OXM13456.1"/>
    <property type="molecule type" value="Genomic_DNA"/>
</dbReference>
<gene>
    <name evidence="2" type="ORF">CGZ75_20640</name>
</gene>
<name>A0A229NU70_9BACL</name>
<dbReference type="RefSeq" id="WP_089526161.1">
    <property type="nucleotide sequence ID" value="NZ_NMUQ01000003.1"/>
</dbReference>
<accession>A0A229NU70</accession>
<sequence>MKVWKLYSTAMFEVTVKDGNFDLDFCTGVSMNSNNDWKPMELEVLVKGKGKGKDYPYFMHHVPIMSEKMLSVVKNLITEQVEILEAFIESETYYIINIINMSQAVDYDLSDLKRGSSSGDIIGFHKIQFKPDLVEGNILKIKENAATQAFVTDTFRDAVLKAKIKGIDFELVWDSEEDSEETARIEEERRRNYERHIAEIESHPGPRFSWSEAYQMVEQGKAMASGKWKLQADSKGGVLIGDILHDGSYSWINPIFIPPVLLYLAWHEVEKSTNVDQPEA</sequence>
<dbReference type="InterPro" id="IPR012433">
    <property type="entry name" value="Imm11"/>
</dbReference>
<dbReference type="OrthoDB" id="2875619at2"/>
<evidence type="ECO:0000313" key="2">
    <source>
        <dbReference type="EMBL" id="OXM13456.1"/>
    </source>
</evidence>
<evidence type="ECO:0000313" key="3">
    <source>
        <dbReference type="Proteomes" id="UP000215145"/>
    </source>
</evidence>